<dbReference type="Gene3D" id="3.40.50.300">
    <property type="entry name" value="P-loop containing nucleotide triphosphate hydrolases"/>
    <property type="match status" value="1"/>
</dbReference>
<dbReference type="InterPro" id="IPR008145">
    <property type="entry name" value="GK/Ca_channel_bsu"/>
</dbReference>
<dbReference type="Pfam" id="PF00625">
    <property type="entry name" value="Guanylate_kin"/>
    <property type="match status" value="1"/>
</dbReference>
<dbReference type="CDD" id="cd22973">
    <property type="entry name" value="DD_CATIP"/>
    <property type="match status" value="1"/>
</dbReference>
<evidence type="ECO:0000256" key="2">
    <source>
        <dbReference type="ARBA" id="ARBA00022679"/>
    </source>
</evidence>
<name>A0A7S1XVF7_9STRA</name>
<evidence type="ECO:0000256" key="3">
    <source>
        <dbReference type="ARBA" id="ARBA00022777"/>
    </source>
</evidence>
<protein>
    <recommendedName>
        <fullName evidence="4">Guanylate kinase-like domain-containing protein</fullName>
    </recommendedName>
</protein>
<dbReference type="SUPFAM" id="SSF47391">
    <property type="entry name" value="Dimerization-anchoring domain of cAMP-dependent PK regulatory subunit"/>
    <property type="match status" value="1"/>
</dbReference>
<dbReference type="PANTHER" id="PTHR23117">
    <property type="entry name" value="GUANYLATE KINASE-RELATED"/>
    <property type="match status" value="1"/>
</dbReference>
<dbReference type="InterPro" id="IPR027417">
    <property type="entry name" value="P-loop_NTPase"/>
</dbReference>
<proteinExistence type="inferred from homology"/>
<feature type="domain" description="Guanylate kinase-like" evidence="4">
    <location>
        <begin position="80"/>
        <end position="265"/>
    </location>
</feature>
<dbReference type="EMBL" id="HBGJ01037114">
    <property type="protein sequence ID" value="CAD9264997.1"/>
    <property type="molecule type" value="Transcribed_RNA"/>
</dbReference>
<dbReference type="AlphaFoldDB" id="A0A7S1XVF7"/>
<gene>
    <name evidence="5" type="ORF">PPAR1163_LOCUS23413</name>
</gene>
<accession>A0A7S1XVF7</accession>
<reference evidence="5" key="1">
    <citation type="submission" date="2021-01" db="EMBL/GenBank/DDBJ databases">
        <authorList>
            <person name="Corre E."/>
            <person name="Pelletier E."/>
            <person name="Niang G."/>
            <person name="Scheremetjew M."/>
            <person name="Finn R."/>
            <person name="Kale V."/>
            <person name="Holt S."/>
            <person name="Cochrane G."/>
            <person name="Meng A."/>
            <person name="Brown T."/>
            <person name="Cohen L."/>
        </authorList>
    </citation>
    <scope>NUCLEOTIDE SEQUENCE</scope>
    <source>
        <strain evidence="5">CCMP2877</strain>
    </source>
</reference>
<dbReference type="PROSITE" id="PS50052">
    <property type="entry name" value="GUANYLATE_KINASE_2"/>
    <property type="match status" value="1"/>
</dbReference>
<keyword evidence="2" id="KW-0808">Transferase</keyword>
<dbReference type="InterPro" id="IPR047501">
    <property type="entry name" value="DD_CATIP"/>
</dbReference>
<keyword evidence="3" id="KW-0418">Kinase</keyword>
<comment type="similarity">
    <text evidence="1">Belongs to the guanylate kinase family.</text>
</comment>
<evidence type="ECO:0000313" key="5">
    <source>
        <dbReference type="EMBL" id="CAD9264997.1"/>
    </source>
</evidence>
<sequence>MGEPDPNGTRARTTDNYLQYLAERKNEARAANAEYLQAHPEVHQELSDFMAAVIAAKPQDVFAFAQDHFTSRCLPGATKRRVVVIVAAHEAWQRAVSDGIAADLGDHLDVCAQDTCKEPLTEHDLEVGLRPRKREEMIAKFDAGVYACFSNVHGHLYGAPHGEIRQALNGGRISVVLTDADGAARIKAMKRYLPYFIFVGPTEPGKVEQYMHLTSEGELDEVIVARHVREAERALHYAGKDGNFDVVMQVDDPPSAWPAVAERLHEVFPELPAVAAEETAAAEA</sequence>
<dbReference type="GO" id="GO:0004385">
    <property type="term" value="F:GMP kinase activity"/>
    <property type="evidence" value="ECO:0007669"/>
    <property type="project" value="TreeGrafter"/>
</dbReference>
<dbReference type="SUPFAM" id="SSF52540">
    <property type="entry name" value="P-loop containing nucleoside triphosphate hydrolases"/>
    <property type="match status" value="1"/>
</dbReference>
<organism evidence="5">
    <name type="scientific">Phaeomonas parva</name>
    <dbReference type="NCBI Taxonomy" id="124430"/>
    <lineage>
        <taxon>Eukaryota</taxon>
        <taxon>Sar</taxon>
        <taxon>Stramenopiles</taxon>
        <taxon>Ochrophyta</taxon>
        <taxon>Pinguiophyceae</taxon>
        <taxon>Pinguiochrysidales</taxon>
        <taxon>Pinguiochrysidaceae</taxon>
        <taxon>Phaeomonas</taxon>
    </lineage>
</organism>
<evidence type="ECO:0000256" key="1">
    <source>
        <dbReference type="ARBA" id="ARBA00005790"/>
    </source>
</evidence>
<dbReference type="PANTHER" id="PTHR23117:SF13">
    <property type="entry name" value="GUANYLATE KINASE"/>
    <property type="match status" value="1"/>
</dbReference>
<evidence type="ECO:0000259" key="4">
    <source>
        <dbReference type="PROSITE" id="PS50052"/>
    </source>
</evidence>
<dbReference type="GO" id="GO:0005829">
    <property type="term" value="C:cytosol"/>
    <property type="evidence" value="ECO:0007669"/>
    <property type="project" value="TreeGrafter"/>
</dbReference>
<dbReference type="InterPro" id="IPR008144">
    <property type="entry name" value="Guanylate_kin-like_dom"/>
</dbReference>